<evidence type="ECO:0000313" key="14">
    <source>
        <dbReference type="Ensembl" id="ENSMMDP00005026958.1"/>
    </source>
</evidence>
<sequence>MDLTVLVVLQVMSWPCVSALFTVQAPQRFYEAEFEGDVVMGCRFQPVPANLHDDLTVTWQRVTSTSSMEVYRMENGMEKLGSQDPQYRGRVRLLTDELKDGWAKLQVSRLRISDTASYQCLIQIGDADYKTITLSVKAPYKSVNKTIQKSADGDEVKLICRSEGHPAASPTWHDGNLVSVTSNKSIERTPDQLYRVTSWIQVKASEKNNYTCSFSEDRSATFHIPDEIPKPHVRNDALIIALTATVVLVVVIIAVLRHRRQKGNHEGQPVNLQALLPEAGQIHLLEGAPESGKTTIAQMLKSSWAGGPTHGLFNQSELSVLELLLSVDCSNVESDLFHEIMTQLCLEEKKSTEDDLRTLLSGSTEALLLLDGYREGNQVLDDSLRRFLREKKVCRVLVTACPGHCPILKETVGTRGVLQLQNVDC</sequence>
<feature type="domain" description="Ig-like" evidence="13">
    <location>
        <begin position="15"/>
        <end position="133"/>
    </location>
</feature>
<evidence type="ECO:0000256" key="12">
    <source>
        <dbReference type="SAM" id="SignalP"/>
    </source>
</evidence>
<dbReference type="AlphaFoldDB" id="A0A667YKR6"/>
<keyword evidence="3 11" id="KW-0812">Transmembrane</keyword>
<evidence type="ECO:0000256" key="1">
    <source>
        <dbReference type="ARBA" id="ARBA00004251"/>
    </source>
</evidence>
<dbReference type="InterPro" id="IPR051713">
    <property type="entry name" value="T-cell_Activation_Regulation"/>
</dbReference>
<dbReference type="GO" id="GO:0009897">
    <property type="term" value="C:external side of plasma membrane"/>
    <property type="evidence" value="ECO:0007669"/>
    <property type="project" value="TreeGrafter"/>
</dbReference>
<evidence type="ECO:0000256" key="10">
    <source>
        <dbReference type="ARBA" id="ARBA00023319"/>
    </source>
</evidence>
<dbReference type="Pfam" id="PF05729">
    <property type="entry name" value="NACHT"/>
    <property type="match status" value="1"/>
</dbReference>
<keyword evidence="6 11" id="KW-0472">Membrane</keyword>
<dbReference type="SUPFAM" id="SSF48726">
    <property type="entry name" value="Immunoglobulin"/>
    <property type="match status" value="2"/>
</dbReference>
<dbReference type="Ensembl" id="ENSMMDT00005027516.1">
    <property type="protein sequence ID" value="ENSMMDP00005026958.1"/>
    <property type="gene ID" value="ENSMMDG00005012839.1"/>
</dbReference>
<dbReference type="GO" id="GO:0042130">
    <property type="term" value="P:negative regulation of T cell proliferation"/>
    <property type="evidence" value="ECO:0007669"/>
    <property type="project" value="TreeGrafter"/>
</dbReference>
<evidence type="ECO:0000256" key="3">
    <source>
        <dbReference type="ARBA" id="ARBA00022692"/>
    </source>
</evidence>
<evidence type="ECO:0000256" key="8">
    <source>
        <dbReference type="ARBA" id="ARBA00023170"/>
    </source>
</evidence>
<dbReference type="InParanoid" id="A0A667YKR6"/>
<dbReference type="PANTHER" id="PTHR25466:SF3">
    <property type="entry name" value="PROGRAMMED CELL DEATH 1 LIGAND 1"/>
    <property type="match status" value="1"/>
</dbReference>
<dbReference type="Gene3D" id="2.60.40.10">
    <property type="entry name" value="Immunoglobulins"/>
    <property type="match status" value="2"/>
</dbReference>
<reference evidence="14" key="3">
    <citation type="submission" date="2025-09" db="UniProtKB">
        <authorList>
            <consortium name="Ensembl"/>
        </authorList>
    </citation>
    <scope>IDENTIFICATION</scope>
</reference>
<dbReference type="Proteomes" id="UP000472263">
    <property type="component" value="Chromosome 12"/>
</dbReference>
<keyword evidence="5 11" id="KW-1133">Transmembrane helix</keyword>
<dbReference type="InterPro" id="IPR027417">
    <property type="entry name" value="P-loop_NTPase"/>
</dbReference>
<keyword evidence="8" id="KW-0675">Receptor</keyword>
<dbReference type="GO" id="GO:0042102">
    <property type="term" value="P:positive regulation of T cell proliferation"/>
    <property type="evidence" value="ECO:0007669"/>
    <property type="project" value="TreeGrafter"/>
</dbReference>
<dbReference type="Gene3D" id="3.40.50.300">
    <property type="entry name" value="P-loop containing nucleotide triphosphate hydrolases"/>
    <property type="match status" value="1"/>
</dbReference>
<dbReference type="InterPro" id="IPR007110">
    <property type="entry name" value="Ig-like_dom"/>
</dbReference>
<evidence type="ECO:0000256" key="4">
    <source>
        <dbReference type="ARBA" id="ARBA00022729"/>
    </source>
</evidence>
<evidence type="ECO:0000256" key="6">
    <source>
        <dbReference type="ARBA" id="ARBA00023136"/>
    </source>
</evidence>
<dbReference type="GeneTree" id="ENSGT00940000161373"/>
<feature type="chain" id="PRO_5025664875" description="Ig-like domain-containing protein" evidence="12">
    <location>
        <begin position="20"/>
        <end position="425"/>
    </location>
</feature>
<keyword evidence="7" id="KW-1015">Disulfide bond</keyword>
<evidence type="ECO:0000256" key="5">
    <source>
        <dbReference type="ARBA" id="ARBA00022989"/>
    </source>
</evidence>
<reference evidence="14" key="1">
    <citation type="submission" date="2019-06" db="EMBL/GenBank/DDBJ databases">
        <authorList>
            <consortium name="Wellcome Sanger Institute Data Sharing"/>
        </authorList>
    </citation>
    <scope>NUCLEOTIDE SEQUENCE [LARGE SCALE GENOMIC DNA]</scope>
</reference>
<dbReference type="GO" id="GO:0031295">
    <property type="term" value="P:T cell costimulation"/>
    <property type="evidence" value="ECO:0007669"/>
    <property type="project" value="TreeGrafter"/>
</dbReference>
<dbReference type="PANTHER" id="PTHR25466">
    <property type="entry name" value="T-LYMPHOCYTE ACTIVATION ANTIGEN"/>
    <property type="match status" value="1"/>
</dbReference>
<evidence type="ECO:0000256" key="11">
    <source>
        <dbReference type="SAM" id="Phobius"/>
    </source>
</evidence>
<comment type="subcellular location">
    <subcellularLocation>
        <location evidence="1">Cell membrane</location>
        <topology evidence="1">Single-pass type I membrane protein</topology>
    </subcellularLocation>
</comment>
<keyword evidence="4 12" id="KW-0732">Signal</keyword>
<evidence type="ECO:0000256" key="2">
    <source>
        <dbReference type="ARBA" id="ARBA00022475"/>
    </source>
</evidence>
<gene>
    <name evidence="14" type="primary">LOC115369358</name>
</gene>
<dbReference type="InterPro" id="IPR007111">
    <property type="entry name" value="NACHT_NTPase"/>
</dbReference>
<protein>
    <recommendedName>
        <fullName evidence="13">Ig-like domain-containing protein</fullName>
    </recommendedName>
</protein>
<dbReference type="InterPro" id="IPR036179">
    <property type="entry name" value="Ig-like_dom_sf"/>
</dbReference>
<name>A0A667YKR6_9TELE</name>
<keyword evidence="9" id="KW-0325">Glycoprotein</keyword>
<dbReference type="PROSITE" id="PS50835">
    <property type="entry name" value="IG_LIKE"/>
    <property type="match status" value="2"/>
</dbReference>
<keyword evidence="10" id="KW-0393">Immunoglobulin domain</keyword>
<evidence type="ECO:0000313" key="15">
    <source>
        <dbReference type="Proteomes" id="UP000472263"/>
    </source>
</evidence>
<dbReference type="GO" id="GO:0007166">
    <property type="term" value="P:cell surface receptor signaling pathway"/>
    <property type="evidence" value="ECO:0007669"/>
    <property type="project" value="TreeGrafter"/>
</dbReference>
<feature type="signal peptide" evidence="12">
    <location>
        <begin position="1"/>
        <end position="19"/>
    </location>
</feature>
<evidence type="ECO:0000256" key="9">
    <source>
        <dbReference type="ARBA" id="ARBA00023180"/>
    </source>
</evidence>
<evidence type="ECO:0000256" key="7">
    <source>
        <dbReference type="ARBA" id="ARBA00023157"/>
    </source>
</evidence>
<dbReference type="GO" id="GO:0071222">
    <property type="term" value="P:cellular response to lipopolysaccharide"/>
    <property type="evidence" value="ECO:0007669"/>
    <property type="project" value="TreeGrafter"/>
</dbReference>
<evidence type="ECO:0000259" key="13">
    <source>
        <dbReference type="PROSITE" id="PS50835"/>
    </source>
</evidence>
<dbReference type="InterPro" id="IPR013783">
    <property type="entry name" value="Ig-like_fold"/>
</dbReference>
<dbReference type="GO" id="GO:0006955">
    <property type="term" value="P:immune response"/>
    <property type="evidence" value="ECO:0007669"/>
    <property type="project" value="TreeGrafter"/>
</dbReference>
<feature type="transmembrane region" description="Helical" evidence="11">
    <location>
        <begin position="237"/>
        <end position="256"/>
    </location>
</feature>
<keyword evidence="2" id="KW-1003">Cell membrane</keyword>
<proteinExistence type="predicted"/>
<feature type="domain" description="Ig-like" evidence="13">
    <location>
        <begin position="139"/>
        <end position="223"/>
    </location>
</feature>
<keyword evidence="15" id="KW-1185">Reference proteome</keyword>
<accession>A0A667YKR6</accession>
<organism evidence="14 15">
    <name type="scientific">Myripristis murdjan</name>
    <name type="common">pinecone soldierfish</name>
    <dbReference type="NCBI Taxonomy" id="586833"/>
    <lineage>
        <taxon>Eukaryota</taxon>
        <taxon>Metazoa</taxon>
        <taxon>Chordata</taxon>
        <taxon>Craniata</taxon>
        <taxon>Vertebrata</taxon>
        <taxon>Euteleostomi</taxon>
        <taxon>Actinopterygii</taxon>
        <taxon>Neopterygii</taxon>
        <taxon>Teleostei</taxon>
        <taxon>Neoteleostei</taxon>
        <taxon>Acanthomorphata</taxon>
        <taxon>Holocentriformes</taxon>
        <taxon>Holocentridae</taxon>
        <taxon>Myripristis</taxon>
    </lineage>
</organism>
<reference evidence="14" key="2">
    <citation type="submission" date="2025-08" db="UniProtKB">
        <authorList>
            <consortium name="Ensembl"/>
        </authorList>
    </citation>
    <scope>IDENTIFICATION</scope>
</reference>